<keyword evidence="9" id="KW-0472">Membrane</keyword>
<feature type="domain" description="SRCR" evidence="10">
    <location>
        <begin position="315"/>
        <end position="415"/>
    </location>
</feature>
<evidence type="ECO:0000256" key="2">
    <source>
        <dbReference type="ARBA" id="ARBA00022525"/>
    </source>
</evidence>
<dbReference type="PANTHER" id="PTHR19331:SF484">
    <property type="entry name" value="SRCR DOMAIN-CONTAINING PROTEIN"/>
    <property type="match status" value="1"/>
</dbReference>
<evidence type="ECO:0000256" key="3">
    <source>
        <dbReference type="ARBA" id="ARBA00022729"/>
    </source>
</evidence>
<evidence type="ECO:0000256" key="1">
    <source>
        <dbReference type="ARBA" id="ARBA00004613"/>
    </source>
</evidence>
<dbReference type="FunFam" id="3.10.250.10:FF:000006">
    <property type="entry name" value="neurotrypsin isoform X2"/>
    <property type="match status" value="1"/>
</dbReference>
<evidence type="ECO:0000256" key="6">
    <source>
        <dbReference type="ARBA" id="ARBA00023180"/>
    </source>
</evidence>
<feature type="non-terminal residue" evidence="11">
    <location>
        <position position="1"/>
    </location>
</feature>
<protein>
    <submittedName>
        <fullName evidence="11">C163A protein</fullName>
    </submittedName>
</protein>
<feature type="disulfide bond" evidence="7">
    <location>
        <begin position="353"/>
        <end position="414"/>
    </location>
</feature>
<feature type="disulfide bond" evidence="7">
    <location>
        <begin position="574"/>
        <end position="638"/>
    </location>
</feature>
<dbReference type="InterPro" id="IPR001190">
    <property type="entry name" value="SRCR"/>
</dbReference>
<feature type="disulfide bond" evidence="7">
    <location>
        <begin position="488"/>
        <end position="498"/>
    </location>
</feature>
<feature type="region of interest" description="Disordered" evidence="8">
    <location>
        <begin position="723"/>
        <end position="745"/>
    </location>
</feature>
<dbReference type="EMBL" id="VWZX01006718">
    <property type="protein sequence ID" value="NXI42706.1"/>
    <property type="molecule type" value="Genomic_DNA"/>
</dbReference>
<feature type="disulfide bond" evidence="7">
    <location>
        <begin position="170"/>
        <end position="180"/>
    </location>
</feature>
<feature type="disulfide bond" evidence="7">
    <location>
        <begin position="444"/>
        <end position="508"/>
    </location>
</feature>
<feature type="disulfide bond" evidence="7">
    <location>
        <begin position="278"/>
        <end position="288"/>
    </location>
</feature>
<sequence length="745" mass="79670">LVGGDSPCSGRVEIRDGNQWKTVCDSDFGPKAADVVCRDLQCGRALSVSGAARFGEGVGLIWDRELQCVGSESFLVSCPRGSPRNQTCAHTHDVGVTCTGFRLVNGSTACEGRVEVLVLGTWGTLCDSHWDSLDALVLCRHLNCGFAESIPRGGHFGRGTGPVWRDSFHCDGTEAHLGECPRTALGALPCSSENTAAVICSGPAGSGSLRLVGGGNRCHGRVEIFQHGTWGRVLDDQWDLQEASVVCRQLQCGEAERAYNPSKTQRGTGAVGLRGVRCSGDEANLNLCNTSLSESILAAGIAEDVGVVCWGSRQVRLGNGPGRCAGRVEIYYQGIWGTVCDDSWDLPDATVLCRQLGCGEAVQAVGSAQFGKGSGQIWLDNVNCSGAEAALWDCPAGSWGQHNCGHKEDAGVICSEFVALRLENSTNCSGRLQVFYNGTWGSICSNSMTPRSVLLACKELGCGNRGYLETYLPSGRVSGPAWLDHVECGERNSSFWQCPSTPWDPQSCNDLREEIHIICNGNSELHSEHPPSSCFLLGTVKHTDNREKIRVVGGQNGCQGRVEVWLHGFWGTVCDDAWDMRDAEVACRQLGCGPAVSALDEAAFGEGTGPIWLEQVECWGTETSLQDCQAWPEGSGGCQHKEDAAVNCSGPAQVHPTGCGNVSLPIIICIILGALVCLLLALLAGQAQSARAERKVSEQAWEPFSEAVYEQIGSSPEWEKQEWFSGSVDGYDDARKISDPEEDPV</sequence>
<keyword evidence="9" id="KW-0812">Transmembrane</keyword>
<feature type="domain" description="SRCR" evidence="10">
    <location>
        <begin position="209"/>
        <end position="310"/>
    </location>
</feature>
<feature type="disulfide bond" evidence="7">
    <location>
        <begin position="37"/>
        <end position="98"/>
    </location>
</feature>
<comment type="subcellular location">
    <subcellularLocation>
        <location evidence="1">Secreted</location>
    </subcellularLocation>
</comment>
<evidence type="ECO:0000313" key="12">
    <source>
        <dbReference type="Proteomes" id="UP000566440"/>
    </source>
</evidence>
<evidence type="ECO:0000256" key="5">
    <source>
        <dbReference type="ARBA" id="ARBA00023157"/>
    </source>
</evidence>
<feature type="disulfide bond" evidence="7">
    <location>
        <begin position="24"/>
        <end position="88"/>
    </location>
</feature>
<dbReference type="InterPro" id="IPR036772">
    <property type="entry name" value="SRCR-like_dom_sf"/>
</dbReference>
<feature type="disulfide bond" evidence="7">
    <location>
        <begin position="618"/>
        <end position="628"/>
    </location>
</feature>
<evidence type="ECO:0000256" key="7">
    <source>
        <dbReference type="PROSITE-ProRule" id="PRU00196"/>
    </source>
</evidence>
<dbReference type="AlphaFoldDB" id="A0A7K9T4F3"/>
<accession>A0A7K9T4F3</accession>
<feature type="transmembrane region" description="Helical" evidence="9">
    <location>
        <begin position="662"/>
        <end position="685"/>
    </location>
</feature>
<dbReference type="Gene3D" id="3.10.250.10">
    <property type="entry name" value="SRCR-like domain"/>
    <property type="match status" value="6"/>
</dbReference>
<organism evidence="11 12">
    <name type="scientific">Galbula dea</name>
    <dbReference type="NCBI Taxonomy" id="1109041"/>
    <lineage>
        <taxon>Eukaryota</taxon>
        <taxon>Metazoa</taxon>
        <taxon>Chordata</taxon>
        <taxon>Craniata</taxon>
        <taxon>Vertebrata</taxon>
        <taxon>Euteleostomi</taxon>
        <taxon>Archelosauria</taxon>
        <taxon>Archosauria</taxon>
        <taxon>Dinosauria</taxon>
        <taxon>Saurischia</taxon>
        <taxon>Theropoda</taxon>
        <taxon>Coelurosauria</taxon>
        <taxon>Aves</taxon>
        <taxon>Neognathae</taxon>
        <taxon>Neoaves</taxon>
        <taxon>Telluraves</taxon>
        <taxon>Coraciimorphae</taxon>
        <taxon>Piciformes</taxon>
        <taxon>Galbulidae</taxon>
        <taxon>Galbula</taxon>
    </lineage>
</organism>
<dbReference type="FunFam" id="3.10.250.10:FF:000004">
    <property type="entry name" value="Scavenger receptor cysteine-rich type 1 protein M130"/>
    <property type="match status" value="1"/>
</dbReference>
<name>A0A7K9T4F3_9PICI</name>
<feature type="disulfide bond" evidence="7">
    <location>
        <begin position="126"/>
        <end position="190"/>
    </location>
</feature>
<dbReference type="PANTHER" id="PTHR19331">
    <property type="entry name" value="SCAVENGER RECEPTOR DOMAIN-CONTAINING"/>
    <property type="match status" value="1"/>
</dbReference>
<comment type="caution">
    <text evidence="7">Lacks conserved residue(s) required for the propagation of feature annotation.</text>
</comment>
<keyword evidence="3" id="KW-0732">Signal</keyword>
<dbReference type="SMART" id="SM00202">
    <property type="entry name" value="SR"/>
    <property type="match status" value="6"/>
</dbReference>
<dbReference type="OrthoDB" id="536948at2759"/>
<keyword evidence="12" id="KW-1185">Reference proteome</keyword>
<dbReference type="FunFam" id="3.10.250.10:FF:000009">
    <property type="entry name" value="WC1"/>
    <property type="match status" value="2"/>
</dbReference>
<keyword evidence="6" id="KW-0325">Glycoprotein</keyword>
<dbReference type="PRINTS" id="PR00258">
    <property type="entry name" value="SPERACTRCPTR"/>
</dbReference>
<proteinExistence type="predicted"/>
<evidence type="ECO:0000313" key="11">
    <source>
        <dbReference type="EMBL" id="NXI42706.1"/>
    </source>
</evidence>
<feature type="disulfide bond" evidence="7">
    <location>
        <begin position="340"/>
        <end position="404"/>
    </location>
</feature>
<keyword evidence="4" id="KW-0677">Repeat</keyword>
<feature type="disulfide bond" evidence="7">
    <location>
        <begin position="68"/>
        <end position="78"/>
    </location>
</feature>
<dbReference type="SUPFAM" id="SSF56487">
    <property type="entry name" value="SRCR-like"/>
    <property type="match status" value="6"/>
</dbReference>
<dbReference type="Proteomes" id="UP000566440">
    <property type="component" value="Unassembled WGS sequence"/>
</dbReference>
<evidence type="ECO:0000256" key="9">
    <source>
        <dbReference type="SAM" id="Phobius"/>
    </source>
</evidence>
<feature type="disulfide bond" evidence="7">
    <location>
        <begin position="139"/>
        <end position="200"/>
    </location>
</feature>
<feature type="domain" description="SRCR" evidence="10">
    <location>
        <begin position="101"/>
        <end position="201"/>
    </location>
</feature>
<gene>
    <name evidence="11" type="primary">Cd163_1</name>
    <name evidence="11" type="ORF">GALDEA_R12475</name>
</gene>
<feature type="domain" description="SRCR" evidence="10">
    <location>
        <begin position="420"/>
        <end position="520"/>
    </location>
</feature>
<dbReference type="FunFam" id="3.10.250.10:FF:000012">
    <property type="entry name" value="CD163 molecule like 1"/>
    <property type="match status" value="1"/>
</dbReference>
<dbReference type="PROSITE" id="PS50287">
    <property type="entry name" value="SRCR_2"/>
    <property type="match status" value="6"/>
</dbReference>
<comment type="caution">
    <text evidence="11">The sequence shown here is derived from an EMBL/GenBank/DDBJ whole genome shotgun (WGS) entry which is preliminary data.</text>
</comment>
<feature type="domain" description="SRCR" evidence="10">
    <location>
        <begin position="1"/>
        <end position="99"/>
    </location>
</feature>
<feature type="domain" description="SRCR" evidence="10">
    <location>
        <begin position="549"/>
        <end position="649"/>
    </location>
</feature>
<keyword evidence="2" id="KW-0964">Secreted</keyword>
<keyword evidence="5 7" id="KW-1015">Disulfide bond</keyword>
<dbReference type="PROSITE" id="PS00420">
    <property type="entry name" value="SRCR_1"/>
    <property type="match status" value="2"/>
</dbReference>
<evidence type="ECO:0000256" key="8">
    <source>
        <dbReference type="SAM" id="MobiDB-lite"/>
    </source>
</evidence>
<dbReference type="Pfam" id="PF00530">
    <property type="entry name" value="SRCR"/>
    <property type="match status" value="6"/>
</dbReference>
<feature type="non-terminal residue" evidence="11">
    <location>
        <position position="745"/>
    </location>
</feature>
<feature type="disulfide bond" evidence="7">
    <location>
        <begin position="384"/>
        <end position="394"/>
    </location>
</feature>
<reference evidence="11 12" key="1">
    <citation type="submission" date="2019-09" db="EMBL/GenBank/DDBJ databases">
        <title>Bird 10,000 Genomes (B10K) Project - Family phase.</title>
        <authorList>
            <person name="Zhang G."/>
        </authorList>
    </citation>
    <scope>NUCLEOTIDE SEQUENCE [LARGE SCALE GENOMIC DNA]</scope>
    <source>
        <strain evidence="11">B10K-DU-001-62</strain>
        <tissue evidence="11">Muscle</tissue>
    </source>
</reference>
<feature type="disulfide bond" evidence="7">
    <location>
        <begin position="587"/>
        <end position="648"/>
    </location>
</feature>
<dbReference type="GO" id="GO:0016020">
    <property type="term" value="C:membrane"/>
    <property type="evidence" value="ECO:0007669"/>
    <property type="project" value="InterPro"/>
</dbReference>
<evidence type="ECO:0000256" key="4">
    <source>
        <dbReference type="ARBA" id="ARBA00022737"/>
    </source>
</evidence>
<evidence type="ECO:0000259" key="10">
    <source>
        <dbReference type="PROSITE" id="PS50287"/>
    </source>
</evidence>
<keyword evidence="9" id="KW-1133">Transmembrane helix</keyword>
<dbReference type="FunFam" id="3.10.250.10:FF:000003">
    <property type="entry name" value="Deleted in malignant brain tumors 1"/>
    <property type="match status" value="1"/>
</dbReference>
<dbReference type="GO" id="GO:0005576">
    <property type="term" value="C:extracellular region"/>
    <property type="evidence" value="ECO:0007669"/>
    <property type="project" value="UniProtKB-SubCell"/>
</dbReference>